<dbReference type="PROSITE" id="PS01124">
    <property type="entry name" value="HTH_ARAC_FAMILY_2"/>
    <property type="match status" value="1"/>
</dbReference>
<proteinExistence type="predicted"/>
<keyword evidence="2" id="KW-0805">Transcription regulation</keyword>
<dbReference type="EMBL" id="JXKD01000031">
    <property type="protein sequence ID" value="OJG08818.1"/>
    <property type="molecule type" value="Genomic_DNA"/>
</dbReference>
<dbReference type="Pfam" id="PF12833">
    <property type="entry name" value="HTH_18"/>
    <property type="match status" value="1"/>
</dbReference>
<evidence type="ECO:0000259" key="6">
    <source>
        <dbReference type="PROSITE" id="PS01124"/>
    </source>
</evidence>
<evidence type="ECO:0000256" key="1">
    <source>
        <dbReference type="ARBA" id="ARBA00022490"/>
    </source>
</evidence>
<keyword evidence="5" id="KW-0804">Transcription</keyword>
<dbReference type="PANTHER" id="PTHR46796:SF13">
    <property type="entry name" value="HTH-TYPE TRANSCRIPTIONAL ACTIVATOR RHAS"/>
    <property type="match status" value="1"/>
</dbReference>
<keyword evidence="3" id="KW-0238">DNA-binding</keyword>
<evidence type="ECO:0000313" key="7">
    <source>
        <dbReference type="EMBL" id="OJG08818.1"/>
    </source>
</evidence>
<dbReference type="STRING" id="328396.RU93_GL001588"/>
<evidence type="ECO:0000256" key="5">
    <source>
        <dbReference type="ARBA" id="ARBA00023163"/>
    </source>
</evidence>
<sequence length="295" mass="35246">MRKRSDPPTKPVATIQDHLHSKDFDFYYKDSCFETPITFLPEYHYHDFHEIYCLLDGEVDYYVEDRVYHMQPGNILLIHHHDIHHMMLTLPSARYERVFCYFDESYLHRYSSAKTDLTLCFSRINNRQSHFLPTSLTEVRPFIQDLQKHSASEEYGSDLRYTQCFNEFLLFLNQRFLALQKENTPLTNSKENHVVRHAIHYIQDHLSEPVKVETLAKAQFISREHLTREFKRHTGFSPHAYIQKRKLLYAKERLLEGATITIACNDAGFTNYSHFIKAFKKEFELTPRQFQQQNL</sequence>
<dbReference type="InterPro" id="IPR037923">
    <property type="entry name" value="HTH-like"/>
</dbReference>
<keyword evidence="1" id="KW-0963">Cytoplasm</keyword>
<dbReference type="Proteomes" id="UP000182149">
    <property type="component" value="Unassembled WGS sequence"/>
</dbReference>
<dbReference type="InterPro" id="IPR018062">
    <property type="entry name" value="HTH_AraC-typ_CS"/>
</dbReference>
<dbReference type="InterPro" id="IPR050204">
    <property type="entry name" value="AraC_XylS_family_regulators"/>
</dbReference>
<evidence type="ECO:0000256" key="2">
    <source>
        <dbReference type="ARBA" id="ARBA00023015"/>
    </source>
</evidence>
<feature type="domain" description="HTH araC/xylS-type" evidence="6">
    <location>
        <begin position="196"/>
        <end position="293"/>
    </location>
</feature>
<dbReference type="SMART" id="SM00342">
    <property type="entry name" value="HTH_ARAC"/>
    <property type="match status" value="1"/>
</dbReference>
<dbReference type="InterPro" id="IPR018060">
    <property type="entry name" value="HTH_AraC"/>
</dbReference>
<gene>
    <name evidence="7" type="ORF">RU93_GL001588</name>
</gene>
<dbReference type="GO" id="GO:0003700">
    <property type="term" value="F:DNA-binding transcription factor activity"/>
    <property type="evidence" value="ECO:0007669"/>
    <property type="project" value="InterPro"/>
</dbReference>
<protein>
    <recommendedName>
        <fullName evidence="6">HTH araC/xylS-type domain-containing protein</fullName>
    </recommendedName>
</protein>
<dbReference type="Pfam" id="PF02311">
    <property type="entry name" value="AraC_binding"/>
    <property type="match status" value="1"/>
</dbReference>
<dbReference type="Gene3D" id="2.60.120.10">
    <property type="entry name" value="Jelly Rolls"/>
    <property type="match status" value="1"/>
</dbReference>
<accession>A0A1L8QMT1</accession>
<dbReference type="SUPFAM" id="SSF51215">
    <property type="entry name" value="Regulatory protein AraC"/>
    <property type="match status" value="1"/>
</dbReference>
<dbReference type="InterPro" id="IPR009057">
    <property type="entry name" value="Homeodomain-like_sf"/>
</dbReference>
<evidence type="ECO:0000256" key="3">
    <source>
        <dbReference type="ARBA" id="ARBA00023125"/>
    </source>
</evidence>
<dbReference type="RefSeq" id="WP_071875815.1">
    <property type="nucleotide sequence ID" value="NZ_JBHSHF010000004.1"/>
</dbReference>
<keyword evidence="4" id="KW-0010">Activator</keyword>
<dbReference type="Gene3D" id="1.10.10.60">
    <property type="entry name" value="Homeodomain-like"/>
    <property type="match status" value="2"/>
</dbReference>
<dbReference type="PANTHER" id="PTHR46796">
    <property type="entry name" value="HTH-TYPE TRANSCRIPTIONAL ACTIVATOR RHAS-RELATED"/>
    <property type="match status" value="1"/>
</dbReference>
<comment type="caution">
    <text evidence="7">The sequence shown here is derived from an EMBL/GenBank/DDBJ whole genome shotgun (WGS) entry which is preliminary data.</text>
</comment>
<reference evidence="7 8" key="1">
    <citation type="submission" date="2014-12" db="EMBL/GenBank/DDBJ databases">
        <title>Draft genome sequences of 29 type strains of Enterococci.</title>
        <authorList>
            <person name="Zhong Z."/>
            <person name="Sun Z."/>
            <person name="Liu W."/>
            <person name="Zhang W."/>
            <person name="Zhang H."/>
        </authorList>
    </citation>
    <scope>NUCLEOTIDE SEQUENCE [LARGE SCALE GENOMIC DNA]</scope>
    <source>
        <strain evidence="7 8">DSM 17690</strain>
    </source>
</reference>
<dbReference type="OrthoDB" id="62429at2"/>
<name>A0A1L8QMT1_9ENTE</name>
<dbReference type="InterPro" id="IPR003313">
    <property type="entry name" value="AraC-bd"/>
</dbReference>
<evidence type="ECO:0000313" key="8">
    <source>
        <dbReference type="Proteomes" id="UP000182149"/>
    </source>
</evidence>
<dbReference type="InterPro" id="IPR014710">
    <property type="entry name" value="RmlC-like_jellyroll"/>
</dbReference>
<dbReference type="GO" id="GO:0043565">
    <property type="term" value="F:sequence-specific DNA binding"/>
    <property type="evidence" value="ECO:0007669"/>
    <property type="project" value="InterPro"/>
</dbReference>
<organism evidence="7 8">
    <name type="scientific">Enterococcus aquimarinus</name>
    <dbReference type="NCBI Taxonomy" id="328396"/>
    <lineage>
        <taxon>Bacteria</taxon>
        <taxon>Bacillati</taxon>
        <taxon>Bacillota</taxon>
        <taxon>Bacilli</taxon>
        <taxon>Lactobacillales</taxon>
        <taxon>Enterococcaceae</taxon>
        <taxon>Enterococcus</taxon>
    </lineage>
</organism>
<keyword evidence="8" id="KW-1185">Reference proteome</keyword>
<dbReference type="PROSITE" id="PS00041">
    <property type="entry name" value="HTH_ARAC_FAMILY_1"/>
    <property type="match status" value="1"/>
</dbReference>
<dbReference type="AlphaFoldDB" id="A0A1L8QMT1"/>
<dbReference type="SUPFAM" id="SSF46689">
    <property type="entry name" value="Homeodomain-like"/>
    <property type="match status" value="2"/>
</dbReference>
<evidence type="ECO:0000256" key="4">
    <source>
        <dbReference type="ARBA" id="ARBA00023159"/>
    </source>
</evidence>